<dbReference type="InterPro" id="IPR026264">
    <property type="entry name" value="VirB8/PtlE"/>
</dbReference>
<name>A0ABM6DAE4_9BORD</name>
<accession>A0ABM6DAE4</accession>
<evidence type="ECO:0000259" key="6">
    <source>
        <dbReference type="Pfam" id="PF04335"/>
    </source>
</evidence>
<dbReference type="InterPro" id="IPR007430">
    <property type="entry name" value="VirB8"/>
</dbReference>
<dbReference type="InterPro" id="IPR032710">
    <property type="entry name" value="NTF2-like_dom_sf"/>
</dbReference>
<dbReference type="PIRSF" id="PIRSF003299">
    <property type="entry name" value="VirB8_PtlE"/>
    <property type="match status" value="1"/>
</dbReference>
<comment type="subcellular location">
    <subcellularLocation>
        <location evidence="1">Membrane</location>
        <topology evidence="1">Single-pass membrane protein</topology>
    </subcellularLocation>
</comment>
<evidence type="ECO:0000313" key="8">
    <source>
        <dbReference type="Proteomes" id="UP000092950"/>
    </source>
</evidence>
<protein>
    <recommendedName>
        <fullName evidence="6">Bacterial virulence protein VirB8 domain-containing protein</fullName>
    </recommendedName>
</protein>
<dbReference type="Pfam" id="PF04335">
    <property type="entry name" value="VirB8"/>
    <property type="match status" value="1"/>
</dbReference>
<dbReference type="CDD" id="cd16424">
    <property type="entry name" value="VirB8"/>
    <property type="match status" value="1"/>
</dbReference>
<dbReference type="SUPFAM" id="SSF54427">
    <property type="entry name" value="NTF2-like"/>
    <property type="match status" value="1"/>
</dbReference>
<organism evidence="7 8">
    <name type="scientific">Bordetella pseudohinzii</name>
    <dbReference type="NCBI Taxonomy" id="1331258"/>
    <lineage>
        <taxon>Bacteria</taxon>
        <taxon>Pseudomonadati</taxon>
        <taxon>Pseudomonadota</taxon>
        <taxon>Betaproteobacteria</taxon>
        <taxon>Burkholderiales</taxon>
        <taxon>Alcaligenaceae</taxon>
        <taxon>Bordetella</taxon>
    </lineage>
</organism>
<feature type="domain" description="Bacterial virulence protein VirB8" evidence="6">
    <location>
        <begin position="27"/>
        <end position="231"/>
    </location>
</feature>
<evidence type="ECO:0000256" key="3">
    <source>
        <dbReference type="ARBA" id="ARBA00022989"/>
    </source>
</evidence>
<evidence type="ECO:0000256" key="1">
    <source>
        <dbReference type="ARBA" id="ARBA00004167"/>
    </source>
</evidence>
<keyword evidence="8" id="KW-1185">Reference proteome</keyword>
<sequence>MCAAAPDAMKPVFRASQADPEMDILGWEASRLAAMARSERRAWRVAGAACLLAALAVTAVVVMLPLKSSTPYLIEVERATGAATAVPLLESMPVTANAAVNKYWLARYVRARESYDWYTLQRDYELTRLLSSPDVAQAYDALFEGPEALDQRYGESTQVQVKVLSLVDHGNGAATVRFSRGVQDRTVKGDRPATEIWVASIGFAYGRPQVLSEAQRLENPLAFQVLSYRKDIELGE</sequence>
<evidence type="ECO:0000256" key="5">
    <source>
        <dbReference type="SAM" id="Phobius"/>
    </source>
</evidence>
<evidence type="ECO:0000313" key="7">
    <source>
        <dbReference type="EMBL" id="ANY14725.1"/>
    </source>
</evidence>
<dbReference type="Gene3D" id="3.10.450.230">
    <property type="entry name" value="VirB8 protein"/>
    <property type="match status" value="1"/>
</dbReference>
<dbReference type="Proteomes" id="UP000092950">
    <property type="component" value="Chromosome"/>
</dbReference>
<dbReference type="EMBL" id="CP016440">
    <property type="protein sequence ID" value="ANY14725.1"/>
    <property type="molecule type" value="Genomic_DNA"/>
</dbReference>
<evidence type="ECO:0000256" key="2">
    <source>
        <dbReference type="ARBA" id="ARBA00022692"/>
    </source>
</evidence>
<keyword evidence="4 5" id="KW-0472">Membrane</keyword>
<keyword evidence="2 5" id="KW-0812">Transmembrane</keyword>
<feature type="transmembrane region" description="Helical" evidence="5">
    <location>
        <begin position="45"/>
        <end position="66"/>
    </location>
</feature>
<proteinExistence type="predicted"/>
<evidence type="ECO:0000256" key="4">
    <source>
        <dbReference type="ARBA" id="ARBA00023136"/>
    </source>
</evidence>
<keyword evidence="3 5" id="KW-1133">Transmembrane helix</keyword>
<reference evidence="7 8" key="1">
    <citation type="submission" date="2016-07" db="EMBL/GenBank/DDBJ databases">
        <title>Complete genome sequences of Bordetella pseudohinzii.</title>
        <authorList>
            <person name="Spilker T."/>
            <person name="Darrah R."/>
            <person name="LiPuma J.J."/>
        </authorList>
    </citation>
    <scope>NUCLEOTIDE SEQUENCE [LARGE SCALE GENOMIC DNA]</scope>
    <source>
        <strain evidence="7 8">HI4681</strain>
    </source>
</reference>
<gene>
    <name evidence="7" type="ORF">BBN53_01755</name>
</gene>